<dbReference type="Proteomes" id="UP000249396">
    <property type="component" value="Unassembled WGS sequence"/>
</dbReference>
<feature type="domain" description="Novel STAND NTPase 1" evidence="3">
    <location>
        <begin position="130"/>
        <end position="399"/>
    </location>
</feature>
<gene>
    <name evidence="4" type="ORF">DM484_25725</name>
</gene>
<dbReference type="Pfam" id="PF20703">
    <property type="entry name" value="nSTAND1"/>
    <property type="match status" value="1"/>
</dbReference>
<feature type="region of interest" description="Disordered" evidence="1">
    <location>
        <begin position="249"/>
        <end position="277"/>
    </location>
</feature>
<reference evidence="4 5" key="1">
    <citation type="journal article" date="2018" name="Aquat. Microb. Ecol.">
        <title>Gammaproteobacterial methanotrophs dominate.</title>
        <authorList>
            <person name="Rissanen A.J."/>
            <person name="Saarenheimo J."/>
            <person name="Tiirola M."/>
            <person name="Peura S."/>
            <person name="Aalto S.L."/>
            <person name="Karvinen A."/>
            <person name="Nykanen H."/>
        </authorList>
    </citation>
    <scope>NUCLEOTIDE SEQUENCE [LARGE SCALE GENOMIC DNA]</scope>
    <source>
        <strain evidence="4">AMbin10</strain>
    </source>
</reference>
<evidence type="ECO:0000256" key="1">
    <source>
        <dbReference type="SAM" id="MobiDB-lite"/>
    </source>
</evidence>
<comment type="caution">
    <text evidence="4">The sequence shown here is derived from an EMBL/GenBank/DDBJ whole genome shotgun (WGS) entry which is preliminary data.</text>
</comment>
<dbReference type="InterPro" id="IPR049052">
    <property type="entry name" value="nSTAND1"/>
</dbReference>
<dbReference type="SUPFAM" id="SSF52540">
    <property type="entry name" value="P-loop containing nucleoside triphosphate hydrolases"/>
    <property type="match status" value="1"/>
</dbReference>
<keyword evidence="2" id="KW-0472">Membrane</keyword>
<feature type="transmembrane region" description="Helical" evidence="2">
    <location>
        <begin position="73"/>
        <end position="93"/>
    </location>
</feature>
<organism evidence="4 5">
    <name type="scientific">Candidatus Methylumidiphilus alinenensis</name>
    <dbReference type="NCBI Taxonomy" id="2202197"/>
    <lineage>
        <taxon>Bacteria</taxon>
        <taxon>Pseudomonadati</taxon>
        <taxon>Pseudomonadota</taxon>
        <taxon>Gammaproteobacteria</taxon>
        <taxon>Methylococcales</taxon>
        <taxon>Candidatus Methylumidiphilus</taxon>
    </lineage>
</organism>
<evidence type="ECO:0000313" key="4">
    <source>
        <dbReference type="EMBL" id="PZN71752.1"/>
    </source>
</evidence>
<dbReference type="AlphaFoldDB" id="A0A2W4QI16"/>
<feature type="region of interest" description="Disordered" evidence="1">
    <location>
        <begin position="464"/>
        <end position="486"/>
    </location>
</feature>
<protein>
    <recommendedName>
        <fullName evidence="3">Novel STAND NTPase 1 domain-containing protein</fullName>
    </recommendedName>
</protein>
<dbReference type="Gene3D" id="3.40.50.300">
    <property type="entry name" value="P-loop containing nucleotide triphosphate hydrolases"/>
    <property type="match status" value="1"/>
</dbReference>
<dbReference type="EMBL" id="QJPH01000509">
    <property type="protein sequence ID" value="PZN71752.1"/>
    <property type="molecule type" value="Genomic_DNA"/>
</dbReference>
<feature type="transmembrane region" description="Helical" evidence="2">
    <location>
        <begin position="33"/>
        <end position="53"/>
    </location>
</feature>
<sequence length="486" mass="53385">MSDTPGQGFDLPKLPEIDKENLEAVRNFLPGKLLGRTAALLMLTVTVMVWAIAVKTGLKNFLDIPSLPPWVQFGVLGLTTFVVAWQVFLEWGAARNQREAKRLALTEPQVPVGYFRIGPYLNNADDHAAFDRADQAHQKVLDWLQRSIALPLYITGDSGSGKSSLLNAYVLPQLRGMQWTVCEARAWQDPEAALREALQQHLQEIPPSPREAGNAVDTARHTGRDCRYPEHREVNVDCPPWQLGSGNPCRNDGENLNPIPPLPLGGGLDKSESSPPVKPTTRELIEAVIQHSGQRLLIVLDQFEEFIIIAKPEIQAAFAALLADLRNQPIAGLTLLLVLRREYEILLADAGLPDSQTGINRYEVGRFTHKAARLFMTQAGLGLQPDALEQLLTSAAKMDDTPELIRPITLNVLGHVLSEGKASAPSLEAGPLVQHYTHKPSKTRSSAIFPVRCWSNSSPVKRPNSLASKPNWWQPPGSEGARCGGC</sequence>
<name>A0A2W4QI16_9GAMM</name>
<keyword evidence="2" id="KW-0812">Transmembrane</keyword>
<proteinExistence type="predicted"/>
<evidence type="ECO:0000256" key="2">
    <source>
        <dbReference type="SAM" id="Phobius"/>
    </source>
</evidence>
<evidence type="ECO:0000313" key="5">
    <source>
        <dbReference type="Proteomes" id="UP000249396"/>
    </source>
</evidence>
<evidence type="ECO:0000259" key="3">
    <source>
        <dbReference type="Pfam" id="PF20703"/>
    </source>
</evidence>
<accession>A0A2W4QI16</accession>
<dbReference type="InterPro" id="IPR027417">
    <property type="entry name" value="P-loop_NTPase"/>
</dbReference>
<keyword evidence="2" id="KW-1133">Transmembrane helix</keyword>